<keyword evidence="2 4" id="KW-0238">DNA-binding</keyword>
<dbReference type="PROSITE" id="PS50977">
    <property type="entry name" value="HTH_TETR_2"/>
    <property type="match status" value="1"/>
</dbReference>
<dbReference type="PANTHER" id="PTHR47506">
    <property type="entry name" value="TRANSCRIPTIONAL REGULATORY PROTEIN"/>
    <property type="match status" value="1"/>
</dbReference>
<organism evidence="6 7">
    <name type="scientific">Ideonella oryzae</name>
    <dbReference type="NCBI Taxonomy" id="2937441"/>
    <lineage>
        <taxon>Bacteria</taxon>
        <taxon>Pseudomonadati</taxon>
        <taxon>Pseudomonadota</taxon>
        <taxon>Betaproteobacteria</taxon>
        <taxon>Burkholderiales</taxon>
        <taxon>Sphaerotilaceae</taxon>
        <taxon>Ideonella</taxon>
    </lineage>
</organism>
<dbReference type="InterPro" id="IPR036271">
    <property type="entry name" value="Tet_transcr_reg_TetR-rel_C_sf"/>
</dbReference>
<dbReference type="EMBL" id="JAMXMC010000007">
    <property type="protein sequence ID" value="MCO5977700.1"/>
    <property type="molecule type" value="Genomic_DNA"/>
</dbReference>
<feature type="DNA-binding region" description="H-T-H motif" evidence="4">
    <location>
        <begin position="40"/>
        <end position="59"/>
    </location>
</feature>
<sequence length="205" mass="21824">MPASLSKPSASRGRPREFDYDEAVDQLVDVFRQRGYTGTAITDLMAGTGLTRGSFYKAFVDKPSAFALAFERYVTRGQRVLADIVNGPGTGKERLRQVLQHYLGQATGAQGRLGCLVVATAAEATVIDRDAAQRVDQALSHVEGLFKTLVRAGVADGSLPRTLDADATAAALLCLVQGFRVAGKSPALRKRLGASLVEAGMKLLD</sequence>
<dbReference type="InterPro" id="IPR011075">
    <property type="entry name" value="TetR_C"/>
</dbReference>
<evidence type="ECO:0000256" key="1">
    <source>
        <dbReference type="ARBA" id="ARBA00023015"/>
    </source>
</evidence>
<dbReference type="InterPro" id="IPR009057">
    <property type="entry name" value="Homeodomain-like_sf"/>
</dbReference>
<reference evidence="6 7" key="1">
    <citation type="submission" date="2022-06" db="EMBL/GenBank/DDBJ databases">
        <title>Ideonella sp. NS12-5 Genome sequencing and assembly.</title>
        <authorList>
            <person name="Jung Y."/>
        </authorList>
    </citation>
    <scope>NUCLEOTIDE SEQUENCE [LARGE SCALE GENOMIC DNA]</scope>
    <source>
        <strain evidence="6 7">NS12-5</strain>
    </source>
</reference>
<proteinExistence type="predicted"/>
<dbReference type="SUPFAM" id="SSF48498">
    <property type="entry name" value="Tetracyclin repressor-like, C-terminal domain"/>
    <property type="match status" value="1"/>
</dbReference>
<evidence type="ECO:0000313" key="7">
    <source>
        <dbReference type="Proteomes" id="UP001204851"/>
    </source>
</evidence>
<keyword evidence="1" id="KW-0805">Transcription regulation</keyword>
<evidence type="ECO:0000256" key="3">
    <source>
        <dbReference type="ARBA" id="ARBA00023163"/>
    </source>
</evidence>
<comment type="caution">
    <text evidence="6">The sequence shown here is derived from an EMBL/GenBank/DDBJ whole genome shotgun (WGS) entry which is preliminary data.</text>
</comment>
<dbReference type="PANTHER" id="PTHR47506:SF10">
    <property type="entry name" value="TRANSCRIPTIONAL REGULATORY PROTEIN"/>
    <property type="match status" value="1"/>
</dbReference>
<dbReference type="InterPro" id="IPR001647">
    <property type="entry name" value="HTH_TetR"/>
</dbReference>
<dbReference type="RefSeq" id="WP_252770200.1">
    <property type="nucleotide sequence ID" value="NZ_JAMXMC010000007.1"/>
</dbReference>
<gene>
    <name evidence="6" type="ORF">M0L44_13405</name>
</gene>
<dbReference type="SUPFAM" id="SSF46689">
    <property type="entry name" value="Homeodomain-like"/>
    <property type="match status" value="1"/>
</dbReference>
<protein>
    <submittedName>
        <fullName evidence="6">TetR/AcrR family transcriptional regulator</fullName>
    </submittedName>
</protein>
<keyword evidence="3" id="KW-0804">Transcription</keyword>
<evidence type="ECO:0000256" key="4">
    <source>
        <dbReference type="PROSITE-ProRule" id="PRU00335"/>
    </source>
</evidence>
<name>A0ABT1BND3_9BURK</name>
<feature type="domain" description="HTH tetR-type" evidence="5">
    <location>
        <begin position="17"/>
        <end position="77"/>
    </location>
</feature>
<evidence type="ECO:0000313" key="6">
    <source>
        <dbReference type="EMBL" id="MCO5977700.1"/>
    </source>
</evidence>
<dbReference type="Proteomes" id="UP001204851">
    <property type="component" value="Unassembled WGS sequence"/>
</dbReference>
<dbReference type="Gene3D" id="1.10.10.60">
    <property type="entry name" value="Homeodomain-like"/>
    <property type="match status" value="1"/>
</dbReference>
<dbReference type="Pfam" id="PF16925">
    <property type="entry name" value="TetR_C_13"/>
    <property type="match status" value="1"/>
</dbReference>
<evidence type="ECO:0000259" key="5">
    <source>
        <dbReference type="PROSITE" id="PS50977"/>
    </source>
</evidence>
<accession>A0ABT1BND3</accession>
<keyword evidence="7" id="KW-1185">Reference proteome</keyword>
<evidence type="ECO:0000256" key="2">
    <source>
        <dbReference type="ARBA" id="ARBA00023125"/>
    </source>
</evidence>
<dbReference type="Gene3D" id="1.10.357.10">
    <property type="entry name" value="Tetracycline Repressor, domain 2"/>
    <property type="match status" value="1"/>
</dbReference>